<evidence type="ECO:0000313" key="1">
    <source>
        <dbReference type="EMBL" id="MCE5166140.1"/>
    </source>
</evidence>
<name>A0ABS8Y6C1_DATST</name>
<accession>A0ABS8Y6C1</accession>
<evidence type="ECO:0000313" key="2">
    <source>
        <dbReference type="Proteomes" id="UP000823775"/>
    </source>
</evidence>
<sequence>MASKSNKGKEIVVVGKGLKWLRKGIKGLSSSVKGAPARRFGEREMEPHRLSWFNTQ</sequence>
<reference evidence="1 2" key="1">
    <citation type="journal article" date="2021" name="BMC Genomics">
        <title>Datura genome reveals duplications of psychoactive alkaloid biosynthetic genes and high mutation rate following tissue culture.</title>
        <authorList>
            <person name="Rajewski A."/>
            <person name="Carter-House D."/>
            <person name="Stajich J."/>
            <person name="Litt A."/>
        </authorList>
    </citation>
    <scope>NUCLEOTIDE SEQUENCE [LARGE SCALE GENOMIC DNA]</scope>
    <source>
        <strain evidence="1">AR-01</strain>
    </source>
</reference>
<keyword evidence="2" id="KW-1185">Reference proteome</keyword>
<comment type="caution">
    <text evidence="1">The sequence shown here is derived from an EMBL/GenBank/DDBJ whole genome shotgun (WGS) entry which is preliminary data.</text>
</comment>
<protein>
    <submittedName>
        <fullName evidence="1">Uncharacterized protein</fullName>
    </submittedName>
</protein>
<proteinExistence type="predicted"/>
<dbReference type="EMBL" id="JACEIK010019504">
    <property type="protein sequence ID" value="MCE5166140.1"/>
    <property type="molecule type" value="Genomic_DNA"/>
</dbReference>
<feature type="non-terminal residue" evidence="1">
    <location>
        <position position="56"/>
    </location>
</feature>
<gene>
    <name evidence="1" type="ORF">HAX54_015047</name>
</gene>
<dbReference type="Proteomes" id="UP000823775">
    <property type="component" value="Unassembled WGS sequence"/>
</dbReference>
<organism evidence="1 2">
    <name type="scientific">Datura stramonium</name>
    <name type="common">Jimsonweed</name>
    <name type="synonym">Common thornapple</name>
    <dbReference type="NCBI Taxonomy" id="4076"/>
    <lineage>
        <taxon>Eukaryota</taxon>
        <taxon>Viridiplantae</taxon>
        <taxon>Streptophyta</taxon>
        <taxon>Embryophyta</taxon>
        <taxon>Tracheophyta</taxon>
        <taxon>Spermatophyta</taxon>
        <taxon>Magnoliopsida</taxon>
        <taxon>eudicotyledons</taxon>
        <taxon>Gunneridae</taxon>
        <taxon>Pentapetalae</taxon>
        <taxon>asterids</taxon>
        <taxon>lamiids</taxon>
        <taxon>Solanales</taxon>
        <taxon>Solanaceae</taxon>
        <taxon>Solanoideae</taxon>
        <taxon>Datureae</taxon>
        <taxon>Datura</taxon>
    </lineage>
</organism>